<dbReference type="PANTHER" id="PTHR43821:SF1">
    <property type="entry name" value="NAD(P)H NITROREDUCTASE YDJA-RELATED"/>
    <property type="match status" value="1"/>
</dbReference>
<comment type="cofactor">
    <cofactor evidence="8">
        <name>FMN</name>
        <dbReference type="ChEBI" id="CHEBI:58210"/>
    </cofactor>
    <text evidence="8">Binds 1 FMN per subunit.</text>
</comment>
<dbReference type="CDD" id="cd02135">
    <property type="entry name" value="YdjA-like"/>
    <property type="match status" value="1"/>
</dbReference>
<dbReference type="Gene3D" id="3.40.109.10">
    <property type="entry name" value="NADH Oxidase"/>
    <property type="match status" value="1"/>
</dbReference>
<dbReference type="EC" id="1.-.-.-" evidence="7"/>
<dbReference type="Pfam" id="PF00881">
    <property type="entry name" value="Nitroreductase"/>
    <property type="match status" value="1"/>
</dbReference>
<name>A0AA95SLL2_9BURK</name>
<dbReference type="GO" id="GO:0016491">
    <property type="term" value="F:oxidoreductase activity"/>
    <property type="evidence" value="ECO:0007669"/>
    <property type="project" value="UniProtKB-UniRule"/>
</dbReference>
<evidence type="ECO:0000256" key="8">
    <source>
        <dbReference type="PIRSR" id="PIRSR000232-1"/>
    </source>
</evidence>
<dbReference type="EMBL" id="CP116346">
    <property type="protein sequence ID" value="WIT10387.1"/>
    <property type="molecule type" value="Genomic_DNA"/>
</dbReference>
<feature type="binding site" description="in other chain" evidence="8">
    <location>
        <begin position="18"/>
        <end position="20"/>
    </location>
    <ligand>
        <name>FMN</name>
        <dbReference type="ChEBI" id="CHEBI:58210"/>
        <note>ligand shared between dimeric partners</note>
    </ligand>
</feature>
<feature type="binding site" evidence="8">
    <location>
        <position position="49"/>
    </location>
    <ligand>
        <name>FMN</name>
        <dbReference type="ChEBI" id="CHEBI:58210"/>
        <note>ligand shared between dimeric partners</note>
    </ligand>
</feature>
<keyword evidence="2 7" id="KW-0285">Flavoprotein</keyword>
<comment type="similarity">
    <text evidence="1 7">Belongs to the nitroreductase family.</text>
</comment>
<proteinExistence type="inferred from homology"/>
<organism evidence="10 11">
    <name type="scientific">Paucibacter sediminis</name>
    <dbReference type="NCBI Taxonomy" id="3019553"/>
    <lineage>
        <taxon>Bacteria</taxon>
        <taxon>Pseudomonadati</taxon>
        <taxon>Pseudomonadota</taxon>
        <taxon>Betaproteobacteria</taxon>
        <taxon>Burkholderiales</taxon>
        <taxon>Sphaerotilaceae</taxon>
        <taxon>Roseateles</taxon>
    </lineage>
</organism>
<dbReference type="RefSeq" id="WP_285231455.1">
    <property type="nucleotide sequence ID" value="NZ_CP116346.1"/>
</dbReference>
<accession>A0AA95SLL2</accession>
<evidence type="ECO:0000256" key="3">
    <source>
        <dbReference type="ARBA" id="ARBA00022643"/>
    </source>
</evidence>
<evidence type="ECO:0000256" key="6">
    <source>
        <dbReference type="ARBA" id="ARBA00023027"/>
    </source>
</evidence>
<feature type="domain" description="Nitroreductase" evidence="9">
    <location>
        <begin position="27"/>
        <end position="171"/>
    </location>
</feature>
<keyword evidence="11" id="KW-1185">Reference proteome</keyword>
<feature type="binding site" description="in other chain" evidence="8">
    <location>
        <begin position="142"/>
        <end position="144"/>
    </location>
    <ligand>
        <name>FMN</name>
        <dbReference type="ChEBI" id="CHEBI:58210"/>
        <note>ligand shared between dimeric partners</note>
    </ligand>
</feature>
<reference evidence="10" key="1">
    <citation type="submission" date="2023-01" db="EMBL/GenBank/DDBJ databases">
        <title>Whole genome sequence of Paucibacter sp. S2-9 isolated from pond sediment.</title>
        <authorList>
            <person name="Jung J.Y."/>
        </authorList>
    </citation>
    <scope>NUCLEOTIDE SEQUENCE</scope>
    <source>
        <strain evidence="10">S2-9</strain>
    </source>
</reference>
<evidence type="ECO:0000256" key="7">
    <source>
        <dbReference type="PIRNR" id="PIRNR000232"/>
    </source>
</evidence>
<dbReference type="InterPro" id="IPR026021">
    <property type="entry name" value="YdjA-like"/>
</dbReference>
<evidence type="ECO:0000256" key="2">
    <source>
        <dbReference type="ARBA" id="ARBA00022630"/>
    </source>
</evidence>
<dbReference type="PANTHER" id="PTHR43821">
    <property type="entry name" value="NAD(P)H NITROREDUCTASE YDJA-RELATED"/>
    <property type="match status" value="1"/>
</dbReference>
<dbReference type="InterPro" id="IPR029479">
    <property type="entry name" value="Nitroreductase"/>
</dbReference>
<gene>
    <name evidence="10" type="ORF">PFX98_15885</name>
</gene>
<dbReference type="PIRSF" id="PIRSF000232">
    <property type="entry name" value="YdjA"/>
    <property type="match status" value="1"/>
</dbReference>
<evidence type="ECO:0000256" key="5">
    <source>
        <dbReference type="ARBA" id="ARBA00023002"/>
    </source>
</evidence>
<dbReference type="InterPro" id="IPR052530">
    <property type="entry name" value="NAD(P)H_nitroreductase"/>
</dbReference>
<keyword evidence="3 7" id="KW-0288">FMN</keyword>
<evidence type="ECO:0000313" key="10">
    <source>
        <dbReference type="EMBL" id="WIT10387.1"/>
    </source>
</evidence>
<evidence type="ECO:0000313" key="11">
    <source>
        <dbReference type="Proteomes" id="UP001177769"/>
    </source>
</evidence>
<dbReference type="InterPro" id="IPR000415">
    <property type="entry name" value="Nitroreductase-like"/>
</dbReference>
<keyword evidence="4 7" id="KW-0521">NADP</keyword>
<evidence type="ECO:0000256" key="4">
    <source>
        <dbReference type="ARBA" id="ARBA00022857"/>
    </source>
</evidence>
<dbReference type="Proteomes" id="UP001177769">
    <property type="component" value="Chromosome"/>
</dbReference>
<dbReference type="KEGG" id="pais:PFX98_15885"/>
<feature type="binding site" evidence="8">
    <location>
        <position position="45"/>
    </location>
    <ligand>
        <name>FMN</name>
        <dbReference type="ChEBI" id="CHEBI:58210"/>
        <note>ligand shared between dimeric partners</note>
    </ligand>
</feature>
<evidence type="ECO:0000256" key="1">
    <source>
        <dbReference type="ARBA" id="ARBA00007118"/>
    </source>
</evidence>
<protein>
    <recommendedName>
        <fullName evidence="7">Putative NAD(P)H nitroreductase</fullName>
        <ecNumber evidence="7">1.-.-.-</ecNumber>
    </recommendedName>
</protein>
<evidence type="ECO:0000259" key="9">
    <source>
        <dbReference type="Pfam" id="PF00881"/>
    </source>
</evidence>
<dbReference type="AlphaFoldDB" id="A0AA95SLL2"/>
<sequence>MNAPLAPQDLALQALLGRYSVGPKHLVEPGPSDAELRLMVQAALRAPDHGELLPFRFKLVRGAARQRMAELFAAAARAAGKDEAGAALDAERALRPPLTVAVLARIDLGHPQVPAHEQWAAVGGALAQFLTAAHLLGYGGKMLSGAKVRNADIAAAFCAPGETLLGWIALGTPAKRASGPSRKAGVDVALQDWQGGQG</sequence>
<keyword evidence="6 7" id="KW-0520">NAD</keyword>
<keyword evidence="5 7" id="KW-0560">Oxidoreductase</keyword>
<dbReference type="SUPFAM" id="SSF55469">
    <property type="entry name" value="FMN-dependent nitroreductase-like"/>
    <property type="match status" value="1"/>
</dbReference>